<feature type="domain" description="C2H2-type" evidence="13">
    <location>
        <begin position="348"/>
        <end position="375"/>
    </location>
</feature>
<dbReference type="GO" id="GO:0045944">
    <property type="term" value="P:positive regulation of transcription by RNA polymerase II"/>
    <property type="evidence" value="ECO:0007669"/>
    <property type="project" value="UniProtKB-ARBA"/>
</dbReference>
<dbReference type="PANTHER" id="PTHR19818:SF157">
    <property type="entry name" value="C2H2-TYPE DOMAIN-CONTAINING PROTEIN"/>
    <property type="match status" value="1"/>
</dbReference>
<dbReference type="Proteomes" id="UP000503349">
    <property type="component" value="Chromosome 15"/>
</dbReference>
<evidence type="ECO:0000256" key="2">
    <source>
        <dbReference type="ARBA" id="ARBA00006991"/>
    </source>
</evidence>
<dbReference type="Pfam" id="PF13912">
    <property type="entry name" value="zf-C2H2_6"/>
    <property type="match status" value="1"/>
</dbReference>
<keyword evidence="7" id="KW-0805">Transcription regulation</keyword>
<evidence type="ECO:0000256" key="11">
    <source>
        <dbReference type="PROSITE-ProRule" id="PRU00042"/>
    </source>
</evidence>
<evidence type="ECO:0000256" key="8">
    <source>
        <dbReference type="ARBA" id="ARBA00023125"/>
    </source>
</evidence>
<comment type="similarity">
    <text evidence="2">Belongs to the krueppel C2H2-type zinc-finger protein family.</text>
</comment>
<evidence type="ECO:0000256" key="6">
    <source>
        <dbReference type="ARBA" id="ARBA00022833"/>
    </source>
</evidence>
<keyword evidence="5 11" id="KW-0863">Zinc-finger</keyword>
<dbReference type="PROSITE" id="PS00028">
    <property type="entry name" value="ZINC_FINGER_C2H2_1"/>
    <property type="match status" value="7"/>
</dbReference>
<feature type="domain" description="C2H2-type" evidence="13">
    <location>
        <begin position="239"/>
        <end position="266"/>
    </location>
</feature>
<evidence type="ECO:0000259" key="13">
    <source>
        <dbReference type="PROSITE" id="PS50157"/>
    </source>
</evidence>
<dbReference type="InterPro" id="IPR036236">
    <property type="entry name" value="Znf_C2H2_sf"/>
</dbReference>
<feature type="domain" description="C2H2-type" evidence="13">
    <location>
        <begin position="292"/>
        <end position="319"/>
    </location>
</feature>
<evidence type="ECO:0000313" key="15">
    <source>
        <dbReference type="Proteomes" id="UP000503349"/>
    </source>
</evidence>
<feature type="compositionally biased region" description="Basic and acidic residues" evidence="12">
    <location>
        <begin position="73"/>
        <end position="95"/>
    </location>
</feature>
<dbReference type="Pfam" id="PF00096">
    <property type="entry name" value="zf-C2H2"/>
    <property type="match status" value="6"/>
</dbReference>
<feature type="domain" description="C2H2-type" evidence="13">
    <location>
        <begin position="376"/>
        <end position="403"/>
    </location>
</feature>
<keyword evidence="15" id="KW-1185">Reference proteome</keyword>
<dbReference type="GO" id="GO:0008270">
    <property type="term" value="F:zinc ion binding"/>
    <property type="evidence" value="ECO:0007669"/>
    <property type="project" value="UniProtKB-KW"/>
</dbReference>
<feature type="region of interest" description="Disordered" evidence="12">
    <location>
        <begin position="157"/>
        <end position="191"/>
    </location>
</feature>
<dbReference type="Gene3D" id="3.30.160.60">
    <property type="entry name" value="Classic Zinc Finger"/>
    <property type="match status" value="7"/>
</dbReference>
<dbReference type="PROSITE" id="PS50157">
    <property type="entry name" value="ZINC_FINGER_C2H2_2"/>
    <property type="match status" value="7"/>
</dbReference>
<evidence type="ECO:0000256" key="1">
    <source>
        <dbReference type="ARBA" id="ARBA00004123"/>
    </source>
</evidence>
<evidence type="ECO:0000256" key="4">
    <source>
        <dbReference type="ARBA" id="ARBA00022737"/>
    </source>
</evidence>
<dbReference type="PANTHER" id="PTHR19818">
    <property type="entry name" value="ZINC FINGER PROTEIN ZIC AND GLI"/>
    <property type="match status" value="1"/>
</dbReference>
<evidence type="ECO:0000256" key="5">
    <source>
        <dbReference type="ARBA" id="ARBA00022771"/>
    </source>
</evidence>
<keyword evidence="4" id="KW-0677">Repeat</keyword>
<dbReference type="SUPFAM" id="SSF57667">
    <property type="entry name" value="beta-beta-alpha zinc fingers"/>
    <property type="match status" value="4"/>
</dbReference>
<keyword evidence="10" id="KW-0539">Nucleus</keyword>
<keyword evidence="3" id="KW-0479">Metal-binding</keyword>
<dbReference type="InterPro" id="IPR013087">
    <property type="entry name" value="Znf_C2H2_type"/>
</dbReference>
<dbReference type="FunFam" id="3.30.160.60:FF:000446">
    <property type="entry name" value="Zinc finger protein"/>
    <property type="match status" value="1"/>
</dbReference>
<dbReference type="EMBL" id="CM015726">
    <property type="protein sequence ID" value="KAF3700228.1"/>
    <property type="molecule type" value="Genomic_DNA"/>
</dbReference>
<dbReference type="AlphaFoldDB" id="A0A6G1QD97"/>
<sequence>METTMFQLRSFVHQRLYAAAEEILGEVEKTITLALYEAEVSRSKEEVESLRHQLDLLRKKPAGETPRTSSTVEVRDNCDTPPLEEHAGCSVPDDSKLSLRSEAPGHCQTSDRLDNKNWNYCQAETDFKIPEIKEEREELVAEGQTPGIVFPSSEIVKNEQKQPETEVSYEMQPVSSECSSAQSENNDSDEELVKSKGNQIDTIQFKEKILPGQIGNGDKKGQKPLPFESRSARCQKDRSFCHLCGKAFQYIGSLMKHIKAHESQTDCTVCGMTYQSTRELITHLQGCHNITYFCDVCGKTFASNRCLLVHKKIHTGVKDFVCQECGKTFYRREHLVVHVRTHSGEKPYPCDICGKAFSQSQNLTIHKRSHSGERPYHCGLCGKLFNTSSHLKTHMRYHSGEKPYPCDICGKRFRQSGQMTRHRTTHTGERPYACHICGMRYRFAPNLKVHQQTHEKLAGE</sequence>
<proteinExistence type="inferred from homology"/>
<evidence type="ECO:0000256" key="3">
    <source>
        <dbReference type="ARBA" id="ARBA00022723"/>
    </source>
</evidence>
<dbReference type="SMART" id="SM00355">
    <property type="entry name" value="ZnF_C2H2"/>
    <property type="match status" value="8"/>
</dbReference>
<keyword evidence="9" id="KW-0804">Transcription</keyword>
<organism evidence="14 15">
    <name type="scientific">Channa argus</name>
    <name type="common">Northern snakehead</name>
    <name type="synonym">Ophicephalus argus</name>
    <dbReference type="NCBI Taxonomy" id="215402"/>
    <lineage>
        <taxon>Eukaryota</taxon>
        <taxon>Metazoa</taxon>
        <taxon>Chordata</taxon>
        <taxon>Craniata</taxon>
        <taxon>Vertebrata</taxon>
        <taxon>Euteleostomi</taxon>
        <taxon>Actinopterygii</taxon>
        <taxon>Neopterygii</taxon>
        <taxon>Teleostei</taxon>
        <taxon>Neoteleostei</taxon>
        <taxon>Acanthomorphata</taxon>
        <taxon>Anabantaria</taxon>
        <taxon>Anabantiformes</taxon>
        <taxon>Channoidei</taxon>
        <taxon>Channidae</taxon>
        <taxon>Channa</taxon>
    </lineage>
</organism>
<feature type="domain" description="C2H2-type" evidence="13">
    <location>
        <begin position="320"/>
        <end position="347"/>
    </location>
</feature>
<evidence type="ECO:0000256" key="10">
    <source>
        <dbReference type="ARBA" id="ARBA00023242"/>
    </source>
</evidence>
<protein>
    <submittedName>
        <fullName evidence="14">Zinc finger protein 37</fullName>
    </submittedName>
</protein>
<reference evidence="15" key="2">
    <citation type="submission" date="2019-02" db="EMBL/GenBank/DDBJ databases">
        <title>Opniocepnalus argus Var Kimnra genome.</title>
        <authorList>
            <person name="Zhou C."/>
            <person name="Xiao S."/>
        </authorList>
    </citation>
    <scope>NUCLEOTIDE SEQUENCE [LARGE SCALE GENOMIC DNA]</scope>
</reference>
<comment type="subcellular location">
    <subcellularLocation>
        <location evidence="1">Nucleus</location>
    </subcellularLocation>
</comment>
<dbReference type="GO" id="GO:0000978">
    <property type="term" value="F:RNA polymerase II cis-regulatory region sequence-specific DNA binding"/>
    <property type="evidence" value="ECO:0007669"/>
    <property type="project" value="TreeGrafter"/>
</dbReference>
<accession>A0A6G1QD97</accession>
<keyword evidence="8" id="KW-0238">DNA-binding</keyword>
<feature type="compositionally biased region" description="Polar residues" evidence="12">
    <location>
        <begin position="173"/>
        <end position="185"/>
    </location>
</feature>
<evidence type="ECO:0000256" key="12">
    <source>
        <dbReference type="SAM" id="MobiDB-lite"/>
    </source>
</evidence>
<dbReference type="FunFam" id="3.30.160.60:FF:000185">
    <property type="entry name" value="zinc finger protein 319"/>
    <property type="match status" value="1"/>
</dbReference>
<dbReference type="FunFam" id="3.30.160.60:FF:000965">
    <property type="entry name" value="Neurotrophin receptor-interacting factor homolog"/>
    <property type="match status" value="1"/>
</dbReference>
<evidence type="ECO:0000256" key="7">
    <source>
        <dbReference type="ARBA" id="ARBA00023015"/>
    </source>
</evidence>
<dbReference type="FunFam" id="3.30.160.60:FF:001734">
    <property type="entry name" value="Zinc finger protein, putative"/>
    <property type="match status" value="1"/>
</dbReference>
<dbReference type="FunFam" id="3.30.160.60:FF:000029">
    <property type="entry name" value="GLI family zinc finger 4"/>
    <property type="match status" value="1"/>
</dbReference>
<reference evidence="14 15" key="1">
    <citation type="submission" date="2019-02" db="EMBL/GenBank/DDBJ databases">
        <title>Opniocepnalus argus genome.</title>
        <authorList>
            <person name="Zhou C."/>
            <person name="Xiao S."/>
        </authorList>
    </citation>
    <scope>NUCLEOTIDE SEQUENCE [LARGE SCALE GENOMIC DNA]</scope>
    <source>
        <strain evidence="14">OARG1902GOOAL</strain>
        <tissue evidence="14">Muscle</tissue>
    </source>
</reference>
<dbReference type="InterPro" id="IPR050329">
    <property type="entry name" value="GLI_C2H2-zinc-finger"/>
</dbReference>
<dbReference type="GO" id="GO:0000981">
    <property type="term" value="F:DNA-binding transcription factor activity, RNA polymerase II-specific"/>
    <property type="evidence" value="ECO:0007669"/>
    <property type="project" value="TreeGrafter"/>
</dbReference>
<evidence type="ECO:0000313" key="14">
    <source>
        <dbReference type="EMBL" id="KAF3700228.1"/>
    </source>
</evidence>
<dbReference type="FunFam" id="3.30.160.60:FF:002343">
    <property type="entry name" value="Zinc finger protein 33A"/>
    <property type="match status" value="1"/>
</dbReference>
<gene>
    <name evidence="14" type="ORF">EXN66_Car015915</name>
</gene>
<feature type="domain" description="C2H2-type" evidence="13">
    <location>
        <begin position="432"/>
        <end position="454"/>
    </location>
</feature>
<name>A0A6G1QD97_CHAAH</name>
<dbReference type="GO" id="GO:0005634">
    <property type="term" value="C:nucleus"/>
    <property type="evidence" value="ECO:0007669"/>
    <property type="project" value="UniProtKB-SubCell"/>
</dbReference>
<feature type="region of interest" description="Disordered" evidence="12">
    <location>
        <begin position="58"/>
        <end position="95"/>
    </location>
</feature>
<feature type="domain" description="C2H2-type" evidence="13">
    <location>
        <begin position="404"/>
        <end position="431"/>
    </location>
</feature>
<evidence type="ECO:0000256" key="9">
    <source>
        <dbReference type="ARBA" id="ARBA00023163"/>
    </source>
</evidence>
<keyword evidence="6" id="KW-0862">Zinc</keyword>